<feature type="domain" description="G-protein coupled receptors family 1 profile" evidence="6">
    <location>
        <begin position="69"/>
        <end position="340"/>
    </location>
</feature>
<dbReference type="HOGENOM" id="CLU_581728_0_0_1"/>
<accession>R7TCQ0</accession>
<evidence type="ECO:0000256" key="1">
    <source>
        <dbReference type="ARBA" id="ARBA00004370"/>
    </source>
</evidence>
<dbReference type="OMA" id="CKRINIW"/>
<dbReference type="EMBL" id="AMQN01003364">
    <property type="status" value="NOT_ANNOTATED_CDS"/>
    <property type="molecule type" value="Genomic_DNA"/>
</dbReference>
<name>R7TCQ0_CAPTE</name>
<evidence type="ECO:0000313" key="7">
    <source>
        <dbReference type="EMBL" id="ELT88851.1"/>
    </source>
</evidence>
<keyword evidence="2 5" id="KW-0812">Transmembrane</keyword>
<evidence type="ECO:0000256" key="4">
    <source>
        <dbReference type="ARBA" id="ARBA00023136"/>
    </source>
</evidence>
<dbReference type="EnsemblMetazoa" id="CapteT190663">
    <property type="protein sequence ID" value="CapteP190663"/>
    <property type="gene ID" value="CapteG190663"/>
</dbReference>
<feature type="transmembrane region" description="Helical" evidence="5">
    <location>
        <begin position="54"/>
        <end position="73"/>
    </location>
</feature>
<comment type="subcellular location">
    <subcellularLocation>
        <location evidence="1">Membrane</location>
    </subcellularLocation>
</comment>
<dbReference type="SUPFAM" id="SSF81321">
    <property type="entry name" value="Family A G protein-coupled receptor-like"/>
    <property type="match status" value="1"/>
</dbReference>
<evidence type="ECO:0000256" key="2">
    <source>
        <dbReference type="ARBA" id="ARBA00022692"/>
    </source>
</evidence>
<dbReference type="AlphaFoldDB" id="R7TCQ0"/>
<sequence length="393" mass="45110">MAMEIWDHEYNMIRPTGGPDFYNESDDVVGDHNTEDSYFYEWHETAELLATRNIVLYISPVCLFFGTFGNFISMIAMSKLCVEAFSTCAYLAILGLADWFLLYTRCGNEWLLELTGKDISQTLMLYSQSICKVYPFVFNFILHLSKWLLVAVSIEGLIAMKYPQKALTMCTLSKAKAVIILLTVLLVCVNVHYFWTFELLNENGMLMCTFSKYDGQLSEEFVTDVWPVTEFLVAEALPIIVIAISAFLMIILTARGLHRGSAAHQVWRSRYTIDPPTENHLKRTYLIVSVSYVVFCLPSAVFAMVSPYYNSYETHDKILLAKTLCEMLHYCLMSSKFFIYLVSCPRFRTVVVGLLRCGCCHDDAKDRARKQREHSKSSLIDHQGYPRMEQSNM</sequence>
<feature type="transmembrane region" description="Helical" evidence="5">
    <location>
        <begin position="80"/>
        <end position="102"/>
    </location>
</feature>
<dbReference type="OrthoDB" id="9990906at2759"/>
<dbReference type="PANTHER" id="PTHR46641">
    <property type="entry name" value="FMRFAMIDE RECEPTOR-RELATED"/>
    <property type="match status" value="1"/>
</dbReference>
<keyword evidence="9" id="KW-1185">Reference proteome</keyword>
<dbReference type="Proteomes" id="UP000014760">
    <property type="component" value="Unassembled WGS sequence"/>
</dbReference>
<evidence type="ECO:0000313" key="8">
    <source>
        <dbReference type="EnsemblMetazoa" id="CapteP190663"/>
    </source>
</evidence>
<evidence type="ECO:0000256" key="3">
    <source>
        <dbReference type="ARBA" id="ARBA00022989"/>
    </source>
</evidence>
<dbReference type="Pfam" id="PF00001">
    <property type="entry name" value="7tm_1"/>
    <property type="match status" value="1"/>
</dbReference>
<keyword evidence="4 5" id="KW-0472">Membrane</keyword>
<dbReference type="GO" id="GO:0016020">
    <property type="term" value="C:membrane"/>
    <property type="evidence" value="ECO:0007669"/>
    <property type="project" value="UniProtKB-SubCell"/>
</dbReference>
<reference evidence="7 9" key="2">
    <citation type="journal article" date="2013" name="Nature">
        <title>Insights into bilaterian evolution from three spiralian genomes.</title>
        <authorList>
            <person name="Simakov O."/>
            <person name="Marletaz F."/>
            <person name="Cho S.J."/>
            <person name="Edsinger-Gonzales E."/>
            <person name="Havlak P."/>
            <person name="Hellsten U."/>
            <person name="Kuo D.H."/>
            <person name="Larsson T."/>
            <person name="Lv J."/>
            <person name="Arendt D."/>
            <person name="Savage R."/>
            <person name="Osoegawa K."/>
            <person name="de Jong P."/>
            <person name="Grimwood J."/>
            <person name="Chapman J.A."/>
            <person name="Shapiro H."/>
            <person name="Aerts A."/>
            <person name="Otillar R.P."/>
            <person name="Terry A.Y."/>
            <person name="Boore J.L."/>
            <person name="Grigoriev I.V."/>
            <person name="Lindberg D.R."/>
            <person name="Seaver E.C."/>
            <person name="Weisblat D.A."/>
            <person name="Putnam N.H."/>
            <person name="Rokhsar D.S."/>
        </authorList>
    </citation>
    <scope>NUCLEOTIDE SEQUENCE</scope>
    <source>
        <strain evidence="7 9">I ESC-2004</strain>
    </source>
</reference>
<dbReference type="InterPro" id="IPR052954">
    <property type="entry name" value="GPCR-Ligand_Int"/>
</dbReference>
<dbReference type="GO" id="GO:0004930">
    <property type="term" value="F:G protein-coupled receptor activity"/>
    <property type="evidence" value="ECO:0007669"/>
    <property type="project" value="InterPro"/>
</dbReference>
<evidence type="ECO:0000256" key="5">
    <source>
        <dbReference type="SAM" id="Phobius"/>
    </source>
</evidence>
<evidence type="ECO:0000259" key="6">
    <source>
        <dbReference type="PROSITE" id="PS50262"/>
    </source>
</evidence>
<dbReference type="PANTHER" id="PTHR46641:SF25">
    <property type="entry name" value="CNMAMIDE RECEPTOR-RELATED"/>
    <property type="match status" value="1"/>
</dbReference>
<gene>
    <name evidence="7" type="ORF">CAPTEDRAFT_190663</name>
</gene>
<reference evidence="8" key="3">
    <citation type="submission" date="2015-06" db="UniProtKB">
        <authorList>
            <consortium name="EnsemblMetazoa"/>
        </authorList>
    </citation>
    <scope>IDENTIFICATION</scope>
</reference>
<evidence type="ECO:0000313" key="9">
    <source>
        <dbReference type="Proteomes" id="UP000014760"/>
    </source>
</evidence>
<dbReference type="EMBL" id="KB311659">
    <property type="protein sequence ID" value="ELT88851.1"/>
    <property type="molecule type" value="Genomic_DNA"/>
</dbReference>
<dbReference type="Gene3D" id="1.20.1070.10">
    <property type="entry name" value="Rhodopsin 7-helix transmembrane proteins"/>
    <property type="match status" value="1"/>
</dbReference>
<feature type="transmembrane region" description="Helical" evidence="5">
    <location>
        <begin position="285"/>
        <end position="309"/>
    </location>
</feature>
<dbReference type="InterPro" id="IPR000276">
    <property type="entry name" value="GPCR_Rhodpsn"/>
</dbReference>
<protein>
    <recommendedName>
        <fullName evidence="6">G-protein coupled receptors family 1 profile domain-containing protein</fullName>
    </recommendedName>
</protein>
<dbReference type="PROSITE" id="PS50262">
    <property type="entry name" value="G_PROTEIN_RECEP_F1_2"/>
    <property type="match status" value="1"/>
</dbReference>
<dbReference type="InterPro" id="IPR017452">
    <property type="entry name" value="GPCR_Rhodpsn_7TM"/>
</dbReference>
<organism evidence="7">
    <name type="scientific">Capitella teleta</name>
    <name type="common">Polychaete worm</name>
    <dbReference type="NCBI Taxonomy" id="283909"/>
    <lineage>
        <taxon>Eukaryota</taxon>
        <taxon>Metazoa</taxon>
        <taxon>Spiralia</taxon>
        <taxon>Lophotrochozoa</taxon>
        <taxon>Annelida</taxon>
        <taxon>Polychaeta</taxon>
        <taxon>Sedentaria</taxon>
        <taxon>Scolecida</taxon>
        <taxon>Capitellidae</taxon>
        <taxon>Capitella</taxon>
    </lineage>
</organism>
<proteinExistence type="predicted"/>
<feature type="transmembrane region" description="Helical" evidence="5">
    <location>
        <begin position="175"/>
        <end position="195"/>
    </location>
</feature>
<feature type="transmembrane region" description="Helical" evidence="5">
    <location>
        <begin position="133"/>
        <end position="154"/>
    </location>
</feature>
<dbReference type="STRING" id="283909.R7TCQ0"/>
<feature type="transmembrane region" description="Helical" evidence="5">
    <location>
        <begin position="231"/>
        <end position="252"/>
    </location>
</feature>
<reference evidence="9" key="1">
    <citation type="submission" date="2012-12" db="EMBL/GenBank/DDBJ databases">
        <authorList>
            <person name="Hellsten U."/>
            <person name="Grimwood J."/>
            <person name="Chapman J.A."/>
            <person name="Shapiro H."/>
            <person name="Aerts A."/>
            <person name="Otillar R.P."/>
            <person name="Terry A.Y."/>
            <person name="Boore J.L."/>
            <person name="Simakov O."/>
            <person name="Marletaz F."/>
            <person name="Cho S.-J."/>
            <person name="Edsinger-Gonzales E."/>
            <person name="Havlak P."/>
            <person name="Kuo D.-H."/>
            <person name="Larsson T."/>
            <person name="Lv J."/>
            <person name="Arendt D."/>
            <person name="Savage R."/>
            <person name="Osoegawa K."/>
            <person name="de Jong P."/>
            <person name="Lindberg D.R."/>
            <person name="Seaver E.C."/>
            <person name="Weisblat D.A."/>
            <person name="Putnam N.H."/>
            <person name="Grigoriev I.V."/>
            <person name="Rokhsar D.S."/>
        </authorList>
    </citation>
    <scope>NUCLEOTIDE SEQUENCE</scope>
    <source>
        <strain evidence="9">I ESC-2004</strain>
    </source>
</reference>
<keyword evidence="3 5" id="KW-1133">Transmembrane helix</keyword>